<protein>
    <submittedName>
        <fullName evidence="2">Uncharacterized protein</fullName>
    </submittedName>
</protein>
<organism evidence="2 3">
    <name type="scientific">Desmophyllum pertusum</name>
    <dbReference type="NCBI Taxonomy" id="174260"/>
    <lineage>
        <taxon>Eukaryota</taxon>
        <taxon>Metazoa</taxon>
        <taxon>Cnidaria</taxon>
        <taxon>Anthozoa</taxon>
        <taxon>Hexacorallia</taxon>
        <taxon>Scleractinia</taxon>
        <taxon>Caryophylliina</taxon>
        <taxon>Caryophylliidae</taxon>
        <taxon>Desmophyllum</taxon>
    </lineage>
</organism>
<feature type="compositionally biased region" description="Polar residues" evidence="1">
    <location>
        <begin position="38"/>
        <end position="47"/>
    </location>
</feature>
<gene>
    <name evidence="2" type="ORF">OS493_030236</name>
</gene>
<dbReference type="EMBL" id="MU827809">
    <property type="protein sequence ID" value="KAJ7324063.1"/>
    <property type="molecule type" value="Genomic_DNA"/>
</dbReference>
<comment type="caution">
    <text evidence="2">The sequence shown here is derived from an EMBL/GenBank/DDBJ whole genome shotgun (WGS) entry which is preliminary data.</text>
</comment>
<dbReference type="AlphaFoldDB" id="A0A9W9Y8S3"/>
<accession>A0A9W9Y8S3</accession>
<feature type="compositionally biased region" description="Basic and acidic residues" evidence="1">
    <location>
        <begin position="20"/>
        <end position="37"/>
    </location>
</feature>
<sequence length="97" mass="10989">MDMLSPSVDKNGDTVIGSEDGEKNFRQQRSHRTENENTIRPTNTNIAESRRRNTNTAVNARRRRNAAKQVQVTLAVQRATAMDSHDTLQISEHIKTT</sequence>
<evidence type="ECO:0000313" key="3">
    <source>
        <dbReference type="Proteomes" id="UP001163046"/>
    </source>
</evidence>
<dbReference type="Proteomes" id="UP001163046">
    <property type="component" value="Unassembled WGS sequence"/>
</dbReference>
<evidence type="ECO:0000256" key="1">
    <source>
        <dbReference type="SAM" id="MobiDB-lite"/>
    </source>
</evidence>
<name>A0A9W9Y8S3_9CNID</name>
<evidence type="ECO:0000313" key="2">
    <source>
        <dbReference type="EMBL" id="KAJ7324063.1"/>
    </source>
</evidence>
<keyword evidence="3" id="KW-1185">Reference proteome</keyword>
<proteinExistence type="predicted"/>
<feature type="region of interest" description="Disordered" evidence="1">
    <location>
        <begin position="1"/>
        <end position="69"/>
    </location>
</feature>
<reference evidence="2" key="1">
    <citation type="submission" date="2023-01" db="EMBL/GenBank/DDBJ databases">
        <title>Genome assembly of the deep-sea coral Lophelia pertusa.</title>
        <authorList>
            <person name="Herrera S."/>
            <person name="Cordes E."/>
        </authorList>
    </citation>
    <scope>NUCLEOTIDE SEQUENCE</scope>
    <source>
        <strain evidence="2">USNM1676648</strain>
        <tissue evidence="2">Polyp</tissue>
    </source>
</reference>